<evidence type="ECO:0000313" key="1">
    <source>
        <dbReference type="EMBL" id="KAF0023181.1"/>
    </source>
</evidence>
<dbReference type="Proteomes" id="UP000438429">
    <property type="component" value="Unassembled WGS sequence"/>
</dbReference>
<gene>
    <name evidence="1" type="ORF">F2P81_023811</name>
</gene>
<name>A0A6A4RVL2_SCOMX</name>
<protein>
    <submittedName>
        <fullName evidence="1">Uncharacterized protein</fullName>
    </submittedName>
</protein>
<proteinExistence type="predicted"/>
<comment type="caution">
    <text evidence="1">The sequence shown here is derived from an EMBL/GenBank/DDBJ whole genome shotgun (WGS) entry which is preliminary data.</text>
</comment>
<evidence type="ECO:0000313" key="2">
    <source>
        <dbReference type="Proteomes" id="UP000438429"/>
    </source>
</evidence>
<dbReference type="AlphaFoldDB" id="A0A6A4RVL2"/>
<accession>A0A6A4RVL2</accession>
<sequence>MSRGQIVEILPAKVLGYTSSRFLAPTQYNADVYLMSPTGLESDFDGKSYQLMPTVTFDRRRFVSSVMEGRALNVFTFPQSSKIPKSAVVGVNANWPREHLVLGALDFLWLLCVISCLGESFENDCDEFSVLWLLVIETICECCRECSEPFHYMMRLDVHTNCVRTSHGVVEEVCDITSHIRFRKVARVHVYEDLYGGMYQTDTTLPEHIGSVRFISTDKGDEGIDRKINMERGEIIHEMTQITRKIEAFCSVKFKSVKGLLGHFEICRRYLKHLRSDQVDCILEKFLLSSLSDCARVPFSLGLFGSKCTYI</sequence>
<organism evidence="1 2">
    <name type="scientific">Scophthalmus maximus</name>
    <name type="common">Turbot</name>
    <name type="synonym">Psetta maxima</name>
    <dbReference type="NCBI Taxonomy" id="52904"/>
    <lineage>
        <taxon>Eukaryota</taxon>
        <taxon>Metazoa</taxon>
        <taxon>Chordata</taxon>
        <taxon>Craniata</taxon>
        <taxon>Vertebrata</taxon>
        <taxon>Euteleostomi</taxon>
        <taxon>Actinopterygii</taxon>
        <taxon>Neopterygii</taxon>
        <taxon>Teleostei</taxon>
        <taxon>Neoteleostei</taxon>
        <taxon>Acanthomorphata</taxon>
        <taxon>Carangaria</taxon>
        <taxon>Pleuronectiformes</taxon>
        <taxon>Pleuronectoidei</taxon>
        <taxon>Scophthalmidae</taxon>
        <taxon>Scophthalmus</taxon>
    </lineage>
</organism>
<feature type="non-terminal residue" evidence="1">
    <location>
        <position position="311"/>
    </location>
</feature>
<dbReference type="EMBL" id="VEVO01000022">
    <property type="protein sequence ID" value="KAF0023181.1"/>
    <property type="molecule type" value="Genomic_DNA"/>
</dbReference>
<reference evidence="1 2" key="1">
    <citation type="submission" date="2019-06" db="EMBL/GenBank/DDBJ databases">
        <title>Draft genomes of female and male turbot (Scophthalmus maximus).</title>
        <authorList>
            <person name="Xu H."/>
            <person name="Xu X.-W."/>
            <person name="Shao C."/>
            <person name="Chen S."/>
        </authorList>
    </citation>
    <scope>NUCLEOTIDE SEQUENCE [LARGE SCALE GENOMIC DNA]</scope>
    <source>
        <strain evidence="1">Ysfricsl-2016a</strain>
        <tissue evidence="1">Blood</tissue>
    </source>
</reference>